<accession>A0A0B7ACF5</accession>
<organism evidence="1">
    <name type="scientific">Arion vulgaris</name>
    <dbReference type="NCBI Taxonomy" id="1028688"/>
    <lineage>
        <taxon>Eukaryota</taxon>
        <taxon>Metazoa</taxon>
        <taxon>Spiralia</taxon>
        <taxon>Lophotrochozoa</taxon>
        <taxon>Mollusca</taxon>
        <taxon>Gastropoda</taxon>
        <taxon>Heterobranchia</taxon>
        <taxon>Euthyneura</taxon>
        <taxon>Panpulmonata</taxon>
        <taxon>Eupulmonata</taxon>
        <taxon>Stylommatophora</taxon>
        <taxon>Helicina</taxon>
        <taxon>Arionoidea</taxon>
        <taxon>Arionidae</taxon>
        <taxon>Arion</taxon>
    </lineage>
</organism>
<evidence type="ECO:0000313" key="1">
    <source>
        <dbReference type="EMBL" id="CEK77635.1"/>
    </source>
</evidence>
<name>A0A0B7ACF5_9EUPU</name>
<protein>
    <submittedName>
        <fullName evidence="1">Uncharacterized protein</fullName>
    </submittedName>
</protein>
<dbReference type="EMBL" id="HACG01030770">
    <property type="protein sequence ID" value="CEK77635.1"/>
    <property type="molecule type" value="Transcribed_RNA"/>
</dbReference>
<feature type="non-terminal residue" evidence="1">
    <location>
        <position position="1"/>
    </location>
</feature>
<proteinExistence type="predicted"/>
<gene>
    <name evidence="1" type="primary">ORF105814</name>
</gene>
<sequence length="69" mass="7853">KQGQPLLGLMSRMEVDHNDMTLRQINQTRSKKCLVSWLKIILPISASSFSSKFMLKSQERTATCEHNGC</sequence>
<dbReference type="AlphaFoldDB" id="A0A0B7ACF5"/>
<reference evidence="1" key="1">
    <citation type="submission" date="2014-12" db="EMBL/GenBank/DDBJ databases">
        <title>Insight into the proteome of Arion vulgaris.</title>
        <authorList>
            <person name="Aradska J."/>
            <person name="Bulat T."/>
            <person name="Smidak R."/>
            <person name="Sarate P."/>
            <person name="Gangsoo J."/>
            <person name="Sialana F."/>
            <person name="Bilban M."/>
            <person name="Lubec G."/>
        </authorList>
    </citation>
    <scope>NUCLEOTIDE SEQUENCE</scope>
    <source>
        <tissue evidence="1">Skin</tissue>
    </source>
</reference>